<dbReference type="InterPro" id="IPR036249">
    <property type="entry name" value="Thioredoxin-like_sf"/>
</dbReference>
<dbReference type="RefSeq" id="WP_063230443.1">
    <property type="nucleotide sequence ID" value="NZ_BJMH01000006.1"/>
</dbReference>
<dbReference type="OrthoDB" id="9799122at2"/>
<keyword evidence="3" id="KW-1185">Reference proteome</keyword>
<dbReference type="Proteomes" id="UP000316882">
    <property type="component" value="Unassembled WGS sequence"/>
</dbReference>
<evidence type="ECO:0000313" key="3">
    <source>
        <dbReference type="Proteomes" id="UP000316882"/>
    </source>
</evidence>
<proteinExistence type="predicted"/>
<accession>A0A4Y3PF84</accession>
<evidence type="ECO:0000259" key="1">
    <source>
        <dbReference type="Pfam" id="PF01323"/>
    </source>
</evidence>
<dbReference type="GO" id="GO:0016491">
    <property type="term" value="F:oxidoreductase activity"/>
    <property type="evidence" value="ECO:0007669"/>
    <property type="project" value="InterPro"/>
</dbReference>
<dbReference type="CDD" id="cd03024">
    <property type="entry name" value="DsbA_FrnE"/>
    <property type="match status" value="1"/>
</dbReference>
<feature type="domain" description="DSBA-like thioredoxin" evidence="1">
    <location>
        <begin position="3"/>
        <end position="204"/>
    </location>
</feature>
<sequence>MKVEVWSDFACPFCYIGKRQLEGALSQFPNKDQVEVVYRSFQLDPTMERDTNMDMHQVLASKYGMSLEQAKGMNDRVAQQAKGVGLDYYFDTMIPTNTFDAHRLAHYAATHGKMTEMKERLLKAYFTESLHLGDHEVLAQLASEVGLDKAETLAMLAGDEYKDKVQEDKQRGADLGINGVPFFVFNNKYAVSGAQPGEVFLGALNKVWEEEQAAAPLQFVGQDEKEKTAGDNCADGSCKL</sequence>
<protein>
    <submittedName>
        <fullName evidence="2">DSBA oxidoreductase</fullName>
    </submittedName>
</protein>
<reference evidence="2 3" key="1">
    <citation type="submission" date="2019-06" db="EMBL/GenBank/DDBJ databases">
        <title>Whole genome shotgun sequence of Brevibacillus parabrevis NBRC 12334.</title>
        <authorList>
            <person name="Hosoyama A."/>
            <person name="Uohara A."/>
            <person name="Ohji S."/>
            <person name="Ichikawa N."/>
        </authorList>
    </citation>
    <scope>NUCLEOTIDE SEQUENCE [LARGE SCALE GENOMIC DNA]</scope>
    <source>
        <strain evidence="2 3">NBRC 12334</strain>
    </source>
</reference>
<dbReference type="Pfam" id="PF01323">
    <property type="entry name" value="DSBA"/>
    <property type="match status" value="1"/>
</dbReference>
<dbReference type="SUPFAM" id="SSF52833">
    <property type="entry name" value="Thioredoxin-like"/>
    <property type="match status" value="1"/>
</dbReference>
<comment type="caution">
    <text evidence="2">The sequence shown here is derived from an EMBL/GenBank/DDBJ whole genome shotgun (WGS) entry which is preliminary data.</text>
</comment>
<name>A0A4Y3PF84_BREPA</name>
<dbReference type="AlphaFoldDB" id="A0A4Y3PF84"/>
<dbReference type="PANTHER" id="PTHR13887">
    <property type="entry name" value="GLUTATHIONE S-TRANSFERASE KAPPA"/>
    <property type="match status" value="1"/>
</dbReference>
<dbReference type="EMBL" id="BJMH01000006">
    <property type="protein sequence ID" value="GEB32164.1"/>
    <property type="molecule type" value="Genomic_DNA"/>
</dbReference>
<dbReference type="InterPro" id="IPR001853">
    <property type="entry name" value="DSBA-like_thioredoxin_dom"/>
</dbReference>
<gene>
    <name evidence="2" type="ORF">BPA01_17440</name>
</gene>
<organism evidence="2 3">
    <name type="scientific">Brevibacillus parabrevis</name>
    <dbReference type="NCBI Taxonomy" id="54914"/>
    <lineage>
        <taxon>Bacteria</taxon>
        <taxon>Bacillati</taxon>
        <taxon>Bacillota</taxon>
        <taxon>Bacilli</taxon>
        <taxon>Bacillales</taxon>
        <taxon>Paenibacillaceae</taxon>
        <taxon>Brevibacillus</taxon>
    </lineage>
</organism>
<dbReference type="STRING" id="54914.AV540_00975"/>
<dbReference type="PANTHER" id="PTHR13887:SF41">
    <property type="entry name" value="THIOREDOXIN SUPERFAMILY PROTEIN"/>
    <property type="match status" value="1"/>
</dbReference>
<evidence type="ECO:0000313" key="2">
    <source>
        <dbReference type="EMBL" id="GEB32164.1"/>
    </source>
</evidence>
<dbReference type="Gene3D" id="3.40.30.10">
    <property type="entry name" value="Glutaredoxin"/>
    <property type="match status" value="1"/>
</dbReference>